<gene>
    <name evidence="1" type="ORF">BDN72DRAFT_829929</name>
</gene>
<protein>
    <submittedName>
        <fullName evidence="1">Uncharacterized protein</fullName>
    </submittedName>
</protein>
<evidence type="ECO:0000313" key="2">
    <source>
        <dbReference type="Proteomes" id="UP000308600"/>
    </source>
</evidence>
<proteinExistence type="predicted"/>
<accession>A0ACD3BFF3</accession>
<organism evidence="1 2">
    <name type="scientific">Pluteus cervinus</name>
    <dbReference type="NCBI Taxonomy" id="181527"/>
    <lineage>
        <taxon>Eukaryota</taxon>
        <taxon>Fungi</taxon>
        <taxon>Dikarya</taxon>
        <taxon>Basidiomycota</taxon>
        <taxon>Agaricomycotina</taxon>
        <taxon>Agaricomycetes</taxon>
        <taxon>Agaricomycetidae</taxon>
        <taxon>Agaricales</taxon>
        <taxon>Pluteineae</taxon>
        <taxon>Pluteaceae</taxon>
        <taxon>Pluteus</taxon>
    </lineage>
</organism>
<dbReference type="Proteomes" id="UP000308600">
    <property type="component" value="Unassembled WGS sequence"/>
</dbReference>
<reference evidence="1 2" key="1">
    <citation type="journal article" date="2019" name="Nat. Ecol. Evol.">
        <title>Megaphylogeny resolves global patterns of mushroom evolution.</title>
        <authorList>
            <person name="Varga T."/>
            <person name="Krizsan K."/>
            <person name="Foldi C."/>
            <person name="Dima B."/>
            <person name="Sanchez-Garcia M."/>
            <person name="Sanchez-Ramirez S."/>
            <person name="Szollosi G.J."/>
            <person name="Szarkandi J.G."/>
            <person name="Papp V."/>
            <person name="Albert L."/>
            <person name="Andreopoulos W."/>
            <person name="Angelini C."/>
            <person name="Antonin V."/>
            <person name="Barry K.W."/>
            <person name="Bougher N.L."/>
            <person name="Buchanan P."/>
            <person name="Buyck B."/>
            <person name="Bense V."/>
            <person name="Catcheside P."/>
            <person name="Chovatia M."/>
            <person name="Cooper J."/>
            <person name="Damon W."/>
            <person name="Desjardin D."/>
            <person name="Finy P."/>
            <person name="Geml J."/>
            <person name="Haridas S."/>
            <person name="Hughes K."/>
            <person name="Justo A."/>
            <person name="Karasinski D."/>
            <person name="Kautmanova I."/>
            <person name="Kiss B."/>
            <person name="Kocsube S."/>
            <person name="Kotiranta H."/>
            <person name="LaButti K.M."/>
            <person name="Lechner B.E."/>
            <person name="Liimatainen K."/>
            <person name="Lipzen A."/>
            <person name="Lukacs Z."/>
            <person name="Mihaltcheva S."/>
            <person name="Morgado L.N."/>
            <person name="Niskanen T."/>
            <person name="Noordeloos M.E."/>
            <person name="Ohm R.A."/>
            <person name="Ortiz-Santana B."/>
            <person name="Ovrebo C."/>
            <person name="Racz N."/>
            <person name="Riley R."/>
            <person name="Savchenko A."/>
            <person name="Shiryaev A."/>
            <person name="Soop K."/>
            <person name="Spirin V."/>
            <person name="Szebenyi C."/>
            <person name="Tomsovsky M."/>
            <person name="Tulloss R.E."/>
            <person name="Uehling J."/>
            <person name="Grigoriev I.V."/>
            <person name="Vagvolgyi C."/>
            <person name="Papp T."/>
            <person name="Martin F.M."/>
            <person name="Miettinen O."/>
            <person name="Hibbett D.S."/>
            <person name="Nagy L.G."/>
        </authorList>
    </citation>
    <scope>NUCLEOTIDE SEQUENCE [LARGE SCALE GENOMIC DNA]</scope>
    <source>
        <strain evidence="1 2">NL-1719</strain>
    </source>
</reference>
<sequence length="702" mass="77274">MPAGTSAGARNTGRPWTEDEDRLLRQAVDRYGDHDNWKTIATQIPGRTNKACRKRWLHSLSPTVKKSAWTTSEDQLLIQLHNTHGPKWSTIARQIPGRTDDACSKRYREALDPSLRKDEWTLEEDARLLEAHTRLGTHWGPIGHELQRSGLSCRNRWRLLERKRTSQRPQVDIPLSLPDFPESVPQPDAPTPLDFSIESPDMMPGFDMHPPDEAESLFLWPYYNYTPDTYVQYPFNSDPSFREPTPARFHSVPPTVAPFQFTSSSLADALVDLSPVQPPPPPVPPPQPPPVSCPDPPGTQSPLDGTQDAPRLDLQDDMHSPDHPLIEVHMQTEEMGSQTDELLELFRRTRFSSTPHSTPQHPPFDELQNTHETHDQFLRSPSAGPSNWDVLGYPSPAHPPSSVPSSVPSLGVETSTLDEFSSPASGSYSLVSPLSSTSSPNVAPPAELPAQDLSSTPTSLLFSGPGPQPAPPSELPTPSSLIAPIGGQLMQRKSKKPKSQPRLSSMLAPSPDSSVCAYACGRGGCWPDGASNSFACFRTSKELFDHNKAEHPNPGPDEKPFRCALMGCGKSWKSLNGLQYHLQLSTAHFSSALSSSFSAQSQQYQPQGSPLASTAQDLTSPPMNNDTPPPEVDDEAHRTWVCPRDGCFKAYRQSSGLRYHLKHGHPSDMPAQLSVVPPSLARRLPAKIKKMRPKAVPESEPS</sequence>
<evidence type="ECO:0000313" key="1">
    <source>
        <dbReference type="EMBL" id="TFK76764.1"/>
    </source>
</evidence>
<dbReference type="EMBL" id="ML208259">
    <property type="protein sequence ID" value="TFK76764.1"/>
    <property type="molecule type" value="Genomic_DNA"/>
</dbReference>
<name>A0ACD3BFF3_9AGAR</name>
<keyword evidence="2" id="KW-1185">Reference proteome</keyword>